<dbReference type="SUPFAM" id="SSF47954">
    <property type="entry name" value="Cyclin-like"/>
    <property type="match status" value="1"/>
</dbReference>
<protein>
    <recommendedName>
        <fullName evidence="2">Cyclin-like domain-containing protein</fullName>
    </recommendedName>
</protein>
<dbReference type="SMART" id="SM00385">
    <property type="entry name" value="CYCLIN"/>
    <property type="match status" value="1"/>
</dbReference>
<dbReference type="InterPro" id="IPR006671">
    <property type="entry name" value="Cyclin_N"/>
</dbReference>
<organism evidence="3">
    <name type="scientific">Ditylum brightwellii</name>
    <dbReference type="NCBI Taxonomy" id="49249"/>
    <lineage>
        <taxon>Eukaryota</taxon>
        <taxon>Sar</taxon>
        <taxon>Stramenopiles</taxon>
        <taxon>Ochrophyta</taxon>
        <taxon>Bacillariophyta</taxon>
        <taxon>Mediophyceae</taxon>
        <taxon>Lithodesmiophycidae</taxon>
        <taxon>Lithodesmiales</taxon>
        <taxon>Lithodesmiaceae</taxon>
        <taxon>Ditylum</taxon>
    </lineage>
</organism>
<comment type="similarity">
    <text evidence="1">Belongs to the cyclin family.</text>
</comment>
<dbReference type="InterPro" id="IPR013763">
    <property type="entry name" value="Cyclin-like_dom"/>
</dbReference>
<proteinExistence type="inferred from homology"/>
<evidence type="ECO:0000259" key="2">
    <source>
        <dbReference type="SMART" id="SM00385"/>
    </source>
</evidence>
<keyword evidence="1" id="KW-0195">Cyclin</keyword>
<sequence length="301" mass="33713">MTNSNEMKHFIAVDKIRAMMHNETETYSCCGSYLKQGIGEDWRLKICNWAYDVVDHFKYDREAVALAMSYLDRFMDYSISNGLHLSKKCFQLSATACILIAIKIEGCNEDGHKPITTHSLADLSCGVFSTESIQKMEEIILSSLKWRINPPIAAHYISEFMQLFPAYETYCNDVCRNAHTLIYELSKYFADISVCVATLAIDHRPSTVAFASIINAVELIDSTYLPHAVRKSLLANISDATNTKEGSREVYEVRMLLRETCPAVTIGENNFSVQVGTIQGTDDLSNREASPVCVSGASLQR</sequence>
<dbReference type="InterPro" id="IPR036915">
    <property type="entry name" value="Cyclin-like_sf"/>
</dbReference>
<gene>
    <name evidence="3" type="ORF">DBRI00130_LOCUS19750</name>
</gene>
<dbReference type="Gene3D" id="1.10.472.10">
    <property type="entry name" value="Cyclin-like"/>
    <property type="match status" value="2"/>
</dbReference>
<reference evidence="3" key="1">
    <citation type="submission" date="2021-01" db="EMBL/GenBank/DDBJ databases">
        <authorList>
            <person name="Corre E."/>
            <person name="Pelletier E."/>
            <person name="Niang G."/>
            <person name="Scheremetjew M."/>
            <person name="Finn R."/>
            <person name="Kale V."/>
            <person name="Holt S."/>
            <person name="Cochrane G."/>
            <person name="Meng A."/>
            <person name="Brown T."/>
            <person name="Cohen L."/>
        </authorList>
    </citation>
    <scope>NUCLEOTIDE SEQUENCE</scope>
    <source>
        <strain evidence="3">GSO104</strain>
    </source>
</reference>
<dbReference type="PANTHER" id="PTHR10177">
    <property type="entry name" value="CYCLINS"/>
    <property type="match status" value="1"/>
</dbReference>
<name>A0A7S4RL80_9STRA</name>
<dbReference type="AlphaFoldDB" id="A0A7S4RL80"/>
<dbReference type="Pfam" id="PF00134">
    <property type="entry name" value="Cyclin_N"/>
    <property type="match status" value="1"/>
</dbReference>
<dbReference type="EMBL" id="HBNS01025044">
    <property type="protein sequence ID" value="CAE4616448.1"/>
    <property type="molecule type" value="Transcribed_RNA"/>
</dbReference>
<dbReference type="FunFam" id="1.10.472.10:FF:000093">
    <property type="entry name" value="Predicted protein"/>
    <property type="match status" value="1"/>
</dbReference>
<evidence type="ECO:0000313" key="3">
    <source>
        <dbReference type="EMBL" id="CAE4616448.1"/>
    </source>
</evidence>
<dbReference type="InterPro" id="IPR039361">
    <property type="entry name" value="Cyclin"/>
</dbReference>
<accession>A0A7S4RL80</accession>
<feature type="domain" description="Cyclin-like" evidence="2">
    <location>
        <begin position="48"/>
        <end position="142"/>
    </location>
</feature>
<evidence type="ECO:0000256" key="1">
    <source>
        <dbReference type="RuleBase" id="RU000383"/>
    </source>
</evidence>